<name>A0A3A4AK00_9ACTN</name>
<dbReference type="RefSeq" id="WP_119931475.1">
    <property type="nucleotide sequence ID" value="NZ_QZEY01000026.1"/>
</dbReference>
<evidence type="ECO:0000256" key="2">
    <source>
        <dbReference type="SAM" id="SignalP"/>
    </source>
</evidence>
<dbReference type="AlphaFoldDB" id="A0A3A4AK00"/>
<reference evidence="3 4" key="1">
    <citation type="submission" date="2018-09" db="EMBL/GenBank/DDBJ databases">
        <title>YIM 75507 draft genome.</title>
        <authorList>
            <person name="Tang S."/>
            <person name="Feng Y."/>
        </authorList>
    </citation>
    <scope>NUCLEOTIDE SEQUENCE [LARGE SCALE GENOMIC DNA]</scope>
    <source>
        <strain evidence="3 4">YIM 75507</strain>
    </source>
</reference>
<dbReference type="EMBL" id="QZEY01000026">
    <property type="protein sequence ID" value="RJL21265.1"/>
    <property type="molecule type" value="Genomic_DNA"/>
</dbReference>
<feature type="compositionally biased region" description="Pro residues" evidence="1">
    <location>
        <begin position="316"/>
        <end position="328"/>
    </location>
</feature>
<protein>
    <submittedName>
        <fullName evidence="3">Uncharacterized protein</fullName>
    </submittedName>
</protein>
<gene>
    <name evidence="3" type="ORF">D5H75_38045</name>
</gene>
<feature type="signal peptide" evidence="2">
    <location>
        <begin position="1"/>
        <end position="27"/>
    </location>
</feature>
<evidence type="ECO:0000256" key="1">
    <source>
        <dbReference type="SAM" id="MobiDB-lite"/>
    </source>
</evidence>
<keyword evidence="4" id="KW-1185">Reference proteome</keyword>
<evidence type="ECO:0000313" key="3">
    <source>
        <dbReference type="EMBL" id="RJL21265.1"/>
    </source>
</evidence>
<sequence length="328" mass="33846">MTFRLRRLRPAALTAAALTLTLTVARAAPAAAATCTTAQHCYGLALMGGRQITGIRADLGVVALRSPDPAIRMTTAEMWLVFGSAAAGGWVELGQIHGVWCWARRHWFSAAAISDGFRLHCHEPTFDSSDKTGIRIERGSAGKWNTYIGGAWTGTTYTNGLAAGAEAHAGSETTPMQTQVNMAAGSLGYRTTAGAWVTGWDGAVLRSGPPYATSWITQPRSVLVKAPATAASGTASTAAGAERPWRGPVDPVAEASRLARLAGRDLGPAVTTVAGVPRRAATAALGGDTVADDRPVTVVQARGRFGGADGGRVFPPAGPGLPPRPGGR</sequence>
<organism evidence="3 4">
    <name type="scientific">Bailinhaonella thermotolerans</name>
    <dbReference type="NCBI Taxonomy" id="1070861"/>
    <lineage>
        <taxon>Bacteria</taxon>
        <taxon>Bacillati</taxon>
        <taxon>Actinomycetota</taxon>
        <taxon>Actinomycetes</taxon>
        <taxon>Streptosporangiales</taxon>
        <taxon>Streptosporangiaceae</taxon>
        <taxon>Bailinhaonella</taxon>
    </lineage>
</organism>
<comment type="caution">
    <text evidence="3">The sequence shown here is derived from an EMBL/GenBank/DDBJ whole genome shotgun (WGS) entry which is preliminary data.</text>
</comment>
<feature type="chain" id="PRO_5017409481" evidence="2">
    <location>
        <begin position="28"/>
        <end position="328"/>
    </location>
</feature>
<evidence type="ECO:0000313" key="4">
    <source>
        <dbReference type="Proteomes" id="UP000265768"/>
    </source>
</evidence>
<accession>A0A3A4AK00</accession>
<dbReference type="Proteomes" id="UP000265768">
    <property type="component" value="Unassembled WGS sequence"/>
</dbReference>
<proteinExistence type="predicted"/>
<feature type="region of interest" description="Disordered" evidence="1">
    <location>
        <begin position="304"/>
        <end position="328"/>
    </location>
</feature>
<keyword evidence="2" id="KW-0732">Signal</keyword>